<evidence type="ECO:0000313" key="16">
    <source>
        <dbReference type="Proteomes" id="UP000290189"/>
    </source>
</evidence>
<evidence type="ECO:0000259" key="12">
    <source>
        <dbReference type="Pfam" id="PF02517"/>
    </source>
</evidence>
<dbReference type="InterPro" id="IPR003675">
    <property type="entry name" value="Rce1/LyrA-like_dom"/>
</dbReference>
<feature type="transmembrane region" description="Helical" evidence="11">
    <location>
        <begin position="204"/>
        <end position="226"/>
    </location>
</feature>
<accession>A0A0G4J445</accession>
<sequence length="320" mass="34897">MILSEACPRWASALICLLLAVAFVASLYVWARATMESRDHPDVVVRRIVSVSVVSSLAPLALLACASHQDGSPPFSAWMGLPFTTSSPLSWLAAVTLPLAVTASLFLGPIVQESLEYQSLQSWAAVGIATLWAPSQRLLRVRNLIVGPFCEEWVFRATMCSLMYGTGWSLTPMVLVPPVLFGLAHVHHLIDMVRSRGMSLAQGAAAVVVQLTYTTAFGVYACFIFIRTGHFISCFLCHAFCNLMGFPDLSWVSDEKHRRHRALLIVSYVSGVIIFSVSLAPLTAPHLYGSMFSPPPVDPAYPPAPRLTVPATTLQRLLQT</sequence>
<evidence type="ECO:0000256" key="5">
    <source>
        <dbReference type="ARBA" id="ARBA00022801"/>
    </source>
</evidence>
<evidence type="ECO:0000256" key="3">
    <source>
        <dbReference type="ARBA" id="ARBA00022670"/>
    </source>
</evidence>
<dbReference type="PANTHER" id="PTHR13046:SF0">
    <property type="entry name" value="CAAX PRENYL PROTEASE 2"/>
    <property type="match status" value="1"/>
</dbReference>
<dbReference type="Pfam" id="PF02517">
    <property type="entry name" value="Rce1-like"/>
    <property type="match status" value="1"/>
</dbReference>
<feature type="transmembrane region" description="Helical" evidence="11">
    <location>
        <begin position="89"/>
        <end position="111"/>
    </location>
</feature>
<dbReference type="GO" id="GO:0071586">
    <property type="term" value="P:CAAX-box protein processing"/>
    <property type="evidence" value="ECO:0007669"/>
    <property type="project" value="InterPro"/>
</dbReference>
<keyword evidence="7 11" id="KW-1133">Transmembrane helix</keyword>
<dbReference type="Proteomes" id="UP000039324">
    <property type="component" value="Unassembled WGS sequence"/>
</dbReference>
<keyword evidence="14" id="KW-0496">Mitochondrion</keyword>
<keyword evidence="8 11" id="KW-0472">Membrane</keyword>
<geneLocation type="mitochondrion" evidence="14"/>
<feature type="transmembrane region" description="Helical" evidence="11">
    <location>
        <begin position="43"/>
        <end position="69"/>
    </location>
</feature>
<evidence type="ECO:0000313" key="15">
    <source>
        <dbReference type="Proteomes" id="UP000039324"/>
    </source>
</evidence>
<evidence type="ECO:0000256" key="1">
    <source>
        <dbReference type="ARBA" id="ARBA00004477"/>
    </source>
</evidence>
<dbReference type="AlphaFoldDB" id="A0A0G4J445"/>
<evidence type="ECO:0000313" key="13">
    <source>
        <dbReference type="EMBL" id="CEP02413.1"/>
    </source>
</evidence>
<proteinExistence type="inferred from homology"/>
<keyword evidence="3" id="KW-0645">Protease</keyword>
<keyword evidence="15" id="KW-1185">Reference proteome</keyword>
<reference evidence="13 15" key="1">
    <citation type="submission" date="2015-02" db="EMBL/GenBank/DDBJ databases">
        <authorList>
            <person name="Chooi Y.-H."/>
        </authorList>
    </citation>
    <scope>NUCLEOTIDE SEQUENCE [LARGE SCALE GENOMIC DNA]</scope>
    <source>
        <strain evidence="13">E3</strain>
    </source>
</reference>
<dbReference type="OMA" id="HSFCNWC"/>
<evidence type="ECO:0000256" key="6">
    <source>
        <dbReference type="ARBA" id="ARBA00022824"/>
    </source>
</evidence>
<evidence type="ECO:0000256" key="4">
    <source>
        <dbReference type="ARBA" id="ARBA00022692"/>
    </source>
</evidence>
<dbReference type="Proteomes" id="UP000290189">
    <property type="component" value="Unassembled WGS sequence"/>
</dbReference>
<keyword evidence="6" id="KW-0256">Endoplasmic reticulum</keyword>
<dbReference type="EMBL" id="CDSF01000127">
    <property type="protein sequence ID" value="CEP02413.1"/>
    <property type="molecule type" value="Genomic_DNA"/>
</dbReference>
<keyword evidence="4 11" id="KW-0812">Transmembrane</keyword>
<dbReference type="OrthoDB" id="271604at2759"/>
<evidence type="ECO:0000256" key="11">
    <source>
        <dbReference type="SAM" id="Phobius"/>
    </source>
</evidence>
<dbReference type="STRING" id="37360.A0A0G4J445"/>
<comment type="catalytic activity">
    <reaction evidence="9">
        <text>Hydrolyzes the peptide bond -P2-(S-farnesyl or geranylgeranyl)C-P1'-P2'-P3'-COOH where P1' and P2' are amino acids with aliphatic sidechains and P3' is any C-terminal residue.</text>
        <dbReference type="EC" id="3.4.26.1"/>
    </reaction>
</comment>
<evidence type="ECO:0000313" key="14">
    <source>
        <dbReference type="EMBL" id="SPQ99926.1"/>
    </source>
</evidence>
<dbReference type="PANTHER" id="PTHR13046">
    <property type="entry name" value="PROTEASE U48 CAAX PRENYL PROTEASE RCE1"/>
    <property type="match status" value="1"/>
</dbReference>
<evidence type="ECO:0000256" key="8">
    <source>
        <dbReference type="ARBA" id="ARBA00023136"/>
    </source>
</evidence>
<reference evidence="14 16" key="2">
    <citation type="submission" date="2018-03" db="EMBL/GenBank/DDBJ databases">
        <authorList>
            <person name="Fogelqvist J."/>
        </authorList>
    </citation>
    <scope>NUCLEOTIDE SEQUENCE [LARGE SCALE GENOMIC DNA]</scope>
</reference>
<comment type="similarity">
    <text evidence="2">Belongs to the peptidase U48 family.</text>
</comment>
<feature type="transmembrane region" description="Helical" evidence="11">
    <location>
        <begin position="162"/>
        <end position="184"/>
    </location>
</feature>
<name>A0A0G4J445_PLABS</name>
<evidence type="ECO:0000256" key="9">
    <source>
        <dbReference type="ARBA" id="ARBA00047280"/>
    </source>
</evidence>
<comment type="subcellular location">
    <subcellularLocation>
        <location evidence="1">Endoplasmic reticulum membrane</location>
        <topology evidence="1">Multi-pass membrane protein</topology>
    </subcellularLocation>
</comment>
<dbReference type="EMBL" id="OVEO01000013">
    <property type="protein sequence ID" value="SPQ99926.1"/>
    <property type="molecule type" value="Genomic_DNA"/>
</dbReference>
<evidence type="ECO:0000256" key="10">
    <source>
        <dbReference type="ARBA" id="ARBA00049729"/>
    </source>
</evidence>
<evidence type="ECO:0000256" key="2">
    <source>
        <dbReference type="ARBA" id="ARBA00006897"/>
    </source>
</evidence>
<feature type="transmembrane region" description="Helical" evidence="11">
    <location>
        <begin position="262"/>
        <end position="284"/>
    </location>
</feature>
<dbReference type="InterPro" id="IPR039731">
    <property type="entry name" value="Rce1"/>
</dbReference>
<evidence type="ECO:0000256" key="7">
    <source>
        <dbReference type="ARBA" id="ARBA00022989"/>
    </source>
</evidence>
<protein>
    <recommendedName>
        <fullName evidence="10">intramembrane prenyl-peptidase Rce1</fullName>
        <ecNumber evidence="10">3.4.26.1</ecNumber>
    </recommendedName>
</protein>
<keyword evidence="5" id="KW-0378">Hydrolase</keyword>
<dbReference type="GO" id="GO:0005789">
    <property type="term" value="C:endoplasmic reticulum membrane"/>
    <property type="evidence" value="ECO:0007669"/>
    <property type="project" value="UniProtKB-SubCell"/>
</dbReference>
<feature type="domain" description="CAAX prenyl protease 2/Lysostaphin resistance protein A-like" evidence="12">
    <location>
        <begin position="138"/>
        <end position="244"/>
    </location>
</feature>
<dbReference type="GO" id="GO:0004222">
    <property type="term" value="F:metalloendopeptidase activity"/>
    <property type="evidence" value="ECO:0007669"/>
    <property type="project" value="InterPro"/>
</dbReference>
<dbReference type="EC" id="3.4.26.1" evidence="10"/>
<feature type="transmembrane region" description="Helical" evidence="11">
    <location>
        <begin position="12"/>
        <end position="31"/>
    </location>
</feature>
<organism evidence="13 15">
    <name type="scientific">Plasmodiophora brassicae</name>
    <name type="common">Clubroot disease agent</name>
    <dbReference type="NCBI Taxonomy" id="37360"/>
    <lineage>
        <taxon>Eukaryota</taxon>
        <taxon>Sar</taxon>
        <taxon>Rhizaria</taxon>
        <taxon>Endomyxa</taxon>
        <taxon>Phytomyxea</taxon>
        <taxon>Plasmodiophorida</taxon>
        <taxon>Plasmodiophoridae</taxon>
        <taxon>Plasmodiophora</taxon>
    </lineage>
</organism>
<gene>
    <name evidence="13" type="ORF">PBRA_008997</name>
    <name evidence="14" type="ORF">PLBR_LOCUS7141</name>
</gene>